<comment type="caution">
    <text evidence="1">The sequence shown here is derived from an EMBL/GenBank/DDBJ whole genome shotgun (WGS) entry which is preliminary data.</text>
</comment>
<sequence>MLIKIIDEIHESLKRDFSSPREGVDNLLSTIANLKLKYSDTAIFEALCWELLTVYQRLSSCEKKLQKKEKGGNQWNG</sequence>
<dbReference type="AlphaFoldDB" id="A0A1R1MJJ3"/>
<protein>
    <submittedName>
        <fullName evidence="1">Uncharacterized protein</fullName>
    </submittedName>
</protein>
<name>A0A1R1MJJ3_9BACT</name>
<dbReference type="EMBL" id="MOEN01000037">
    <property type="protein sequence ID" value="OMH39933.1"/>
    <property type="molecule type" value="Genomic_DNA"/>
</dbReference>
<evidence type="ECO:0000313" key="2">
    <source>
        <dbReference type="Proteomes" id="UP000187408"/>
    </source>
</evidence>
<gene>
    <name evidence="1" type="ORF">BLW93_07865</name>
</gene>
<keyword evidence="2" id="KW-1185">Reference proteome</keyword>
<dbReference type="STRING" id="1914305.BLW93_07865"/>
<dbReference type="Proteomes" id="UP000187408">
    <property type="component" value="Unassembled WGS sequence"/>
</dbReference>
<evidence type="ECO:0000313" key="1">
    <source>
        <dbReference type="EMBL" id="OMH39933.1"/>
    </source>
</evidence>
<accession>A0A1R1MJJ3</accession>
<proteinExistence type="predicted"/>
<dbReference type="RefSeq" id="WP_076713545.1">
    <property type="nucleotide sequence ID" value="NZ_MOEN01000037.1"/>
</dbReference>
<organism evidence="1 2">
    <name type="scientific">Desulfurobacterium indicum</name>
    <dbReference type="NCBI Taxonomy" id="1914305"/>
    <lineage>
        <taxon>Bacteria</taxon>
        <taxon>Pseudomonadati</taxon>
        <taxon>Aquificota</taxon>
        <taxon>Aquificia</taxon>
        <taxon>Desulfurobacteriales</taxon>
        <taxon>Desulfurobacteriaceae</taxon>
        <taxon>Desulfurobacterium</taxon>
    </lineage>
</organism>
<reference evidence="1 2" key="1">
    <citation type="submission" date="2016-10" db="EMBL/GenBank/DDBJ databases">
        <title>Genome sequence of a sulfur-reducing bacterium Desulfurobacterium indicum K6013.</title>
        <authorList>
            <person name="Cao J."/>
            <person name="Shao Z."/>
            <person name="Alain K."/>
            <person name="Jebbar M."/>
        </authorList>
    </citation>
    <scope>NUCLEOTIDE SEQUENCE [LARGE SCALE GENOMIC DNA]</scope>
    <source>
        <strain evidence="1 2">K6013</strain>
    </source>
</reference>